<comment type="caution">
    <text evidence="2">The sequence shown here is derived from an EMBL/GenBank/DDBJ whole genome shotgun (WGS) entry which is preliminary data.</text>
</comment>
<evidence type="ECO:0000256" key="1">
    <source>
        <dbReference type="SAM" id="MobiDB-lite"/>
    </source>
</evidence>
<dbReference type="AlphaFoldDB" id="A0AAV4XCB7"/>
<name>A0AAV4XCB7_CAEEX</name>
<feature type="region of interest" description="Disordered" evidence="1">
    <location>
        <begin position="78"/>
        <end position="113"/>
    </location>
</feature>
<evidence type="ECO:0000313" key="3">
    <source>
        <dbReference type="Proteomes" id="UP001054945"/>
    </source>
</evidence>
<dbReference type="EMBL" id="BPLR01017523">
    <property type="protein sequence ID" value="GIY92338.1"/>
    <property type="molecule type" value="Genomic_DNA"/>
</dbReference>
<sequence length="183" mass="20451">MLLNTEMKVSMANKNVAASLQNYGLKAAYPVQTGEESSNHLQSSSGAVYVRAYDNQDGNQAPYKVQQQGEDNYQAEDTHQKETYSPYVSPKDSGSDSQKETSDKLSLAATGRSSDTLVGSPTVTVHLKVVKRKEALGEEFSKRLLTYISIYVYKNLVRYTCIKLIYLFRPCFPQNSLLKLPSF</sequence>
<evidence type="ECO:0000313" key="2">
    <source>
        <dbReference type="EMBL" id="GIY92338.1"/>
    </source>
</evidence>
<proteinExistence type="predicted"/>
<feature type="compositionally biased region" description="Basic and acidic residues" evidence="1">
    <location>
        <begin position="93"/>
        <end position="103"/>
    </location>
</feature>
<accession>A0AAV4XCB7</accession>
<protein>
    <submittedName>
        <fullName evidence="2">Uncharacterized protein</fullName>
    </submittedName>
</protein>
<reference evidence="2 3" key="1">
    <citation type="submission" date="2021-06" db="EMBL/GenBank/DDBJ databases">
        <title>Caerostris extrusa draft genome.</title>
        <authorList>
            <person name="Kono N."/>
            <person name="Arakawa K."/>
        </authorList>
    </citation>
    <scope>NUCLEOTIDE SEQUENCE [LARGE SCALE GENOMIC DNA]</scope>
</reference>
<dbReference type="Proteomes" id="UP001054945">
    <property type="component" value="Unassembled WGS sequence"/>
</dbReference>
<keyword evidence="3" id="KW-1185">Reference proteome</keyword>
<gene>
    <name evidence="2" type="primary">AVEN_53840_1</name>
    <name evidence="2" type="ORF">CEXT_60771</name>
</gene>
<organism evidence="2 3">
    <name type="scientific">Caerostris extrusa</name>
    <name type="common">Bark spider</name>
    <name type="synonym">Caerostris bankana</name>
    <dbReference type="NCBI Taxonomy" id="172846"/>
    <lineage>
        <taxon>Eukaryota</taxon>
        <taxon>Metazoa</taxon>
        <taxon>Ecdysozoa</taxon>
        <taxon>Arthropoda</taxon>
        <taxon>Chelicerata</taxon>
        <taxon>Arachnida</taxon>
        <taxon>Araneae</taxon>
        <taxon>Araneomorphae</taxon>
        <taxon>Entelegynae</taxon>
        <taxon>Araneoidea</taxon>
        <taxon>Araneidae</taxon>
        <taxon>Caerostris</taxon>
    </lineage>
</organism>